<dbReference type="AlphaFoldDB" id="A0A059XYZ2"/>
<evidence type="ECO:0000256" key="4">
    <source>
        <dbReference type="ARBA" id="ARBA00013213"/>
    </source>
</evidence>
<evidence type="ECO:0000256" key="5">
    <source>
        <dbReference type="ARBA" id="ARBA00013376"/>
    </source>
</evidence>
<evidence type="ECO:0000256" key="11">
    <source>
        <dbReference type="PIRSR" id="PIRSR000098-1"/>
    </source>
</evidence>
<dbReference type="UniPathway" id="UPA00051">
    <property type="reaction ID" value="UER00465"/>
</dbReference>
<dbReference type="InterPro" id="IPR001342">
    <property type="entry name" value="HDH_cat"/>
</dbReference>
<keyword evidence="9 13" id="KW-0560">Oxidoreductase</keyword>
<evidence type="ECO:0000256" key="2">
    <source>
        <dbReference type="ARBA" id="ARBA00005062"/>
    </source>
</evidence>
<dbReference type="FunFam" id="3.30.360.10:FF:000005">
    <property type="entry name" value="Homoserine dehydrogenase"/>
    <property type="match status" value="1"/>
</dbReference>
<dbReference type="GO" id="GO:0009086">
    <property type="term" value="P:methionine biosynthetic process"/>
    <property type="evidence" value="ECO:0007669"/>
    <property type="project" value="UniProtKB-KW"/>
</dbReference>
<dbReference type="InterPro" id="IPR005106">
    <property type="entry name" value="Asp/hSer_DH_NAD-bd"/>
</dbReference>
<evidence type="ECO:0000256" key="10">
    <source>
        <dbReference type="ARBA" id="ARBA00023167"/>
    </source>
</evidence>
<dbReference type="PIRSF" id="PIRSF000098">
    <property type="entry name" value="Homoser_dehydrog"/>
    <property type="match status" value="1"/>
</dbReference>
<dbReference type="RefSeq" id="WP_014961022.1">
    <property type="nucleotide sequence ID" value="NZ_CP007243.1"/>
</dbReference>
<dbReference type="SUPFAM" id="SSF55021">
    <property type="entry name" value="ACT-like"/>
    <property type="match status" value="1"/>
</dbReference>
<dbReference type="PROSITE" id="PS51671">
    <property type="entry name" value="ACT"/>
    <property type="match status" value="1"/>
</dbReference>
<dbReference type="NCBIfam" id="NF004976">
    <property type="entry name" value="PRK06349.1"/>
    <property type="match status" value="1"/>
</dbReference>
<dbReference type="Gene3D" id="3.30.70.260">
    <property type="match status" value="1"/>
</dbReference>
<dbReference type="GO" id="GO:0004412">
    <property type="term" value="F:homoserine dehydrogenase activity"/>
    <property type="evidence" value="ECO:0007669"/>
    <property type="project" value="UniProtKB-EC"/>
</dbReference>
<reference evidence="17" key="1">
    <citation type="submission" date="2014-02" db="EMBL/GenBank/DDBJ databases">
        <title>Complete genome sequence and comparative genomic analysis of the nitrogen-fixing bacterium Leptospirillum ferriphilum YSK.</title>
        <authorList>
            <person name="Guo X."/>
            <person name="Yin H."/>
            <person name="Liang Y."/>
            <person name="Hu Q."/>
            <person name="Ma L."/>
            <person name="Xiao Y."/>
            <person name="Zhang X."/>
            <person name="Qiu G."/>
            <person name="Liu X."/>
        </authorList>
    </citation>
    <scope>NUCLEOTIDE SEQUENCE [LARGE SCALE GENOMIC DNA]</scope>
    <source>
        <strain evidence="17">YSK</strain>
    </source>
</reference>
<name>A0A059XYZ2_9BACT</name>
<evidence type="ECO:0000256" key="14">
    <source>
        <dbReference type="RuleBase" id="RU004171"/>
    </source>
</evidence>
<dbReference type="Pfam" id="PF00742">
    <property type="entry name" value="Homoserine_dh"/>
    <property type="match status" value="1"/>
</dbReference>
<evidence type="ECO:0000256" key="1">
    <source>
        <dbReference type="ARBA" id="ARBA00005056"/>
    </source>
</evidence>
<keyword evidence="7 13" id="KW-0791">Threonine biosynthesis</keyword>
<evidence type="ECO:0000256" key="13">
    <source>
        <dbReference type="RuleBase" id="RU000579"/>
    </source>
</evidence>
<keyword evidence="8 12" id="KW-0521">NADP</keyword>
<keyword evidence="6 13" id="KW-0028">Amino-acid biosynthesis</keyword>
<evidence type="ECO:0000313" key="17">
    <source>
        <dbReference type="Proteomes" id="UP000027059"/>
    </source>
</evidence>
<proteinExistence type="inferred from homology"/>
<evidence type="ECO:0000256" key="3">
    <source>
        <dbReference type="ARBA" id="ARBA00006753"/>
    </source>
</evidence>
<dbReference type="Gene3D" id="3.30.360.10">
    <property type="entry name" value="Dihydrodipicolinate Reductase, domain 2"/>
    <property type="match status" value="1"/>
</dbReference>
<dbReference type="OrthoDB" id="9808167at2"/>
<dbReference type="GO" id="GO:0009088">
    <property type="term" value="P:threonine biosynthetic process"/>
    <property type="evidence" value="ECO:0007669"/>
    <property type="project" value="UniProtKB-UniPathway"/>
</dbReference>
<reference evidence="16 17" key="2">
    <citation type="journal article" date="2015" name="Biomed. Res. Int.">
        <title>Effects of Arsenite Resistance on the Growth and Functional Gene Expression of Leptospirillum ferriphilum and Acidithiobacillus thiooxidans in Pure Culture and Coculture.</title>
        <authorList>
            <person name="Jiang H."/>
            <person name="Liang Y."/>
            <person name="Yin H."/>
            <person name="Xiao Y."/>
            <person name="Guo X."/>
            <person name="Xu Y."/>
            <person name="Hu Q."/>
            <person name="Liu H."/>
            <person name="Liu X."/>
        </authorList>
    </citation>
    <scope>NUCLEOTIDE SEQUENCE [LARGE SCALE GENOMIC DNA]</scope>
    <source>
        <strain evidence="16 17">YSK</strain>
    </source>
</reference>
<dbReference type="Proteomes" id="UP000027059">
    <property type="component" value="Chromosome"/>
</dbReference>
<accession>A0A059XYZ2</accession>
<sequence>MNSLSQEKPVVLGLIGYGTVGQGFVRLLRKETNLLGRRLGFPLFLKTVVDRNIKEKSSGLLDGVVLSHDPASVINDPEIQIVIELIGGIEPARSLLLEAVRKKKSVVTANKALLALHGEELFQAVHSNRTDFAFEGSVGGGIPILRSLREGIGGNRIQSLRGIINGTCNYILTRMTYERQDFETVLREAQALGYAEADPSFDIDGIDAAHKLAILGTLSFGSPIAFQDIPVEGIRKVQTIDIEFGRELGYVLKLLGIAKDDGASLDLRVHPAFLPEDSVLAGVDGVFNAVEVNGETLGPALFYGRGAGSDPTATAVMGDVMELARAIHTGCFHQVPPLGFSWNDRVHRPVTGLPGIRSEYYLRFMAPDSPGTLSYLSGVLGENGISIESVIQKGRKMGGSVPVVILTHTAPESSVRTALNIIDRSVHVTEPTVLIRVEGNAEA</sequence>
<dbReference type="Pfam" id="PF03447">
    <property type="entry name" value="NAD_binding_3"/>
    <property type="match status" value="1"/>
</dbReference>
<dbReference type="CDD" id="cd04881">
    <property type="entry name" value="ACT_HSDH-Hom"/>
    <property type="match status" value="1"/>
</dbReference>
<comment type="pathway">
    <text evidence="1 13">Amino-acid biosynthesis; L-threonine biosynthesis; L-threonine from L-aspartate: step 3/5.</text>
</comment>
<evidence type="ECO:0000256" key="12">
    <source>
        <dbReference type="PIRSR" id="PIRSR000098-2"/>
    </source>
</evidence>
<feature type="domain" description="ACT" evidence="15">
    <location>
        <begin position="361"/>
        <end position="436"/>
    </location>
</feature>
<dbReference type="UniPathway" id="UPA00050">
    <property type="reaction ID" value="UER00063"/>
</dbReference>
<dbReference type="PROSITE" id="PS01042">
    <property type="entry name" value="HOMOSER_DHGENASE"/>
    <property type="match status" value="1"/>
</dbReference>
<evidence type="ECO:0000256" key="6">
    <source>
        <dbReference type="ARBA" id="ARBA00022605"/>
    </source>
</evidence>
<dbReference type="InterPro" id="IPR002912">
    <property type="entry name" value="ACT_dom"/>
</dbReference>
<evidence type="ECO:0000256" key="9">
    <source>
        <dbReference type="ARBA" id="ARBA00023002"/>
    </source>
</evidence>
<gene>
    <name evidence="16" type="ORF">Y981_06240</name>
</gene>
<comment type="pathway">
    <text evidence="2 13">Amino-acid biosynthesis; L-methionine biosynthesis via de novo pathway; L-homoserine from L-aspartate: step 3/3.</text>
</comment>
<protein>
    <recommendedName>
        <fullName evidence="5 13">Homoserine dehydrogenase</fullName>
        <ecNumber evidence="4 13">1.1.1.3</ecNumber>
    </recommendedName>
</protein>
<dbReference type="Gene3D" id="3.40.50.720">
    <property type="entry name" value="NAD(P)-binding Rossmann-like Domain"/>
    <property type="match status" value="1"/>
</dbReference>
<dbReference type="SUPFAM" id="SSF51735">
    <property type="entry name" value="NAD(P)-binding Rossmann-fold domains"/>
    <property type="match status" value="1"/>
</dbReference>
<dbReference type="PANTHER" id="PTHR43331">
    <property type="entry name" value="HOMOSERINE DEHYDROGENASE"/>
    <property type="match status" value="1"/>
</dbReference>
<feature type="active site" description="Proton donor" evidence="11">
    <location>
        <position position="211"/>
    </location>
</feature>
<feature type="binding site" evidence="12">
    <location>
        <position position="111"/>
    </location>
    <ligand>
        <name>NADPH</name>
        <dbReference type="ChEBI" id="CHEBI:57783"/>
    </ligand>
</feature>
<dbReference type="Pfam" id="PF01842">
    <property type="entry name" value="ACT"/>
    <property type="match status" value="1"/>
</dbReference>
<dbReference type="EMBL" id="CP007243">
    <property type="protein sequence ID" value="AIA30511.1"/>
    <property type="molecule type" value="Genomic_DNA"/>
</dbReference>
<dbReference type="HOGENOM" id="CLU_009116_1_0_0"/>
<feature type="binding site" evidence="12">
    <location>
        <position position="196"/>
    </location>
    <ligand>
        <name>L-homoserine</name>
        <dbReference type="ChEBI" id="CHEBI:57476"/>
    </ligand>
</feature>
<dbReference type="GO" id="GO:0050661">
    <property type="term" value="F:NADP binding"/>
    <property type="evidence" value="ECO:0007669"/>
    <property type="project" value="InterPro"/>
</dbReference>
<keyword evidence="17" id="KW-1185">Reference proteome</keyword>
<dbReference type="KEGG" id="lfp:Y981_06240"/>
<evidence type="ECO:0000259" key="15">
    <source>
        <dbReference type="PROSITE" id="PS51671"/>
    </source>
</evidence>
<organism evidence="16 17">
    <name type="scientific">Leptospirillum ferriphilum YSK</name>
    <dbReference type="NCBI Taxonomy" id="1441628"/>
    <lineage>
        <taxon>Bacteria</taxon>
        <taxon>Pseudomonadati</taxon>
        <taxon>Nitrospirota</taxon>
        <taxon>Nitrospiria</taxon>
        <taxon>Nitrospirales</taxon>
        <taxon>Nitrospiraceae</taxon>
        <taxon>Leptospirillum</taxon>
    </lineage>
</organism>
<keyword evidence="10 13" id="KW-0486">Methionine biosynthesis</keyword>
<comment type="similarity">
    <text evidence="3 14">Belongs to the homoserine dehydrogenase family.</text>
</comment>
<dbReference type="InterPro" id="IPR045865">
    <property type="entry name" value="ACT-like_dom_sf"/>
</dbReference>
<evidence type="ECO:0000313" key="16">
    <source>
        <dbReference type="EMBL" id="AIA30511.1"/>
    </source>
</evidence>
<evidence type="ECO:0000256" key="7">
    <source>
        <dbReference type="ARBA" id="ARBA00022697"/>
    </source>
</evidence>
<dbReference type="InterPro" id="IPR019811">
    <property type="entry name" value="HDH_CS"/>
</dbReference>
<evidence type="ECO:0000256" key="8">
    <source>
        <dbReference type="ARBA" id="ARBA00022857"/>
    </source>
</evidence>
<dbReference type="PANTHER" id="PTHR43331:SF1">
    <property type="entry name" value="HOMOSERINE DEHYDROGENASE"/>
    <property type="match status" value="1"/>
</dbReference>
<comment type="catalytic activity">
    <reaction evidence="13">
        <text>L-homoserine + NADP(+) = L-aspartate 4-semialdehyde + NADPH + H(+)</text>
        <dbReference type="Rhea" id="RHEA:15761"/>
        <dbReference type="ChEBI" id="CHEBI:15378"/>
        <dbReference type="ChEBI" id="CHEBI:57476"/>
        <dbReference type="ChEBI" id="CHEBI:57783"/>
        <dbReference type="ChEBI" id="CHEBI:58349"/>
        <dbReference type="ChEBI" id="CHEBI:537519"/>
        <dbReference type="EC" id="1.1.1.3"/>
    </reaction>
</comment>
<dbReference type="InterPro" id="IPR016204">
    <property type="entry name" value="HDH"/>
</dbReference>
<dbReference type="SUPFAM" id="SSF55347">
    <property type="entry name" value="Glyceraldehyde-3-phosphate dehydrogenase-like, C-terminal domain"/>
    <property type="match status" value="1"/>
</dbReference>
<dbReference type="EC" id="1.1.1.3" evidence="4 13"/>
<dbReference type="InterPro" id="IPR036291">
    <property type="entry name" value="NAD(P)-bd_dom_sf"/>
</dbReference>